<keyword evidence="4" id="KW-0472">Membrane</keyword>
<dbReference type="GO" id="GO:0046890">
    <property type="term" value="P:regulation of lipid biosynthetic process"/>
    <property type="evidence" value="ECO:0007669"/>
    <property type="project" value="UniProtKB-UniRule"/>
</dbReference>
<dbReference type="Pfam" id="PF13432">
    <property type="entry name" value="TPR_16"/>
    <property type="match status" value="2"/>
</dbReference>
<dbReference type="Pfam" id="PF18073">
    <property type="entry name" value="Zn_ribbon_LapB"/>
    <property type="match status" value="1"/>
</dbReference>
<feature type="binding site" evidence="4">
    <location>
        <position position="374"/>
    </location>
    <ligand>
        <name>Fe cation</name>
        <dbReference type="ChEBI" id="CHEBI:24875"/>
    </ligand>
</feature>
<feature type="binding site" evidence="4">
    <location>
        <position position="360"/>
    </location>
    <ligand>
        <name>Fe cation</name>
        <dbReference type="ChEBI" id="CHEBI:24875"/>
    </ligand>
</feature>
<accession>A0A369CBR2</accession>
<evidence type="ECO:0000256" key="2">
    <source>
        <dbReference type="ARBA" id="ARBA00022737"/>
    </source>
</evidence>
<feature type="binding site" evidence="4">
    <location>
        <position position="357"/>
    </location>
    <ligand>
        <name>Fe cation</name>
        <dbReference type="ChEBI" id="CHEBI:24875"/>
    </ligand>
</feature>
<comment type="caution">
    <text evidence="7">The sequence shown here is derived from an EMBL/GenBank/DDBJ whole genome shotgun (WGS) entry which is preliminary data.</text>
</comment>
<gene>
    <name evidence="4" type="primary">lapB</name>
    <name evidence="7" type="ORF">DFQ59_10484</name>
</gene>
<feature type="topological domain" description="Cytoplasmic" evidence="4">
    <location>
        <begin position="21"/>
        <end position="389"/>
    </location>
</feature>
<dbReference type="RefSeq" id="WP_114279638.1">
    <property type="nucleotide sequence ID" value="NZ_QPJY01000004.1"/>
</dbReference>
<reference evidence="7 8" key="1">
    <citation type="submission" date="2018-07" db="EMBL/GenBank/DDBJ databases">
        <title>Genomic Encyclopedia of Type Strains, Phase IV (KMG-IV): sequencing the most valuable type-strain genomes for metagenomic binning, comparative biology and taxonomic classification.</title>
        <authorList>
            <person name="Goeker M."/>
        </authorList>
    </citation>
    <scope>NUCLEOTIDE SEQUENCE [LARGE SCALE GENOMIC DNA]</scope>
    <source>
        <strain evidence="7 8">DSM 26407</strain>
    </source>
</reference>
<dbReference type="Proteomes" id="UP000252707">
    <property type="component" value="Unassembled WGS sequence"/>
</dbReference>
<keyword evidence="4" id="KW-0812">Transmembrane</keyword>
<feature type="repeat" description="TPR" evidence="5">
    <location>
        <begin position="36"/>
        <end position="69"/>
    </location>
</feature>
<dbReference type="SMART" id="SM00028">
    <property type="entry name" value="TPR"/>
    <property type="match status" value="5"/>
</dbReference>
<protein>
    <recommendedName>
        <fullName evidence="4">Lipopolysaccharide assembly protein B</fullName>
    </recommendedName>
</protein>
<organism evidence="7 8">
    <name type="scientific">Thioalbus denitrificans</name>
    <dbReference type="NCBI Taxonomy" id="547122"/>
    <lineage>
        <taxon>Bacteria</taxon>
        <taxon>Pseudomonadati</taxon>
        <taxon>Pseudomonadota</taxon>
        <taxon>Gammaproteobacteria</taxon>
        <taxon>Chromatiales</taxon>
        <taxon>Ectothiorhodospiraceae</taxon>
        <taxon>Thioalbus</taxon>
    </lineage>
</organism>
<dbReference type="GO" id="GO:0005506">
    <property type="term" value="F:iron ion binding"/>
    <property type="evidence" value="ECO:0007669"/>
    <property type="project" value="UniProtKB-UniRule"/>
</dbReference>
<keyword evidence="4" id="KW-0408">Iron</keyword>
<comment type="similarity">
    <text evidence="4">Belongs to the LapB family.</text>
</comment>
<dbReference type="InterPro" id="IPR041166">
    <property type="entry name" value="Rubredoxin_2"/>
</dbReference>
<dbReference type="PANTHER" id="PTHR45586">
    <property type="entry name" value="TPR REPEAT-CONTAINING PROTEIN PA4667"/>
    <property type="match status" value="1"/>
</dbReference>
<keyword evidence="2 4" id="KW-0677">Repeat</keyword>
<keyword evidence="4" id="KW-0997">Cell inner membrane</keyword>
<dbReference type="GO" id="GO:0008653">
    <property type="term" value="P:lipopolysaccharide metabolic process"/>
    <property type="evidence" value="ECO:0007669"/>
    <property type="project" value="InterPro"/>
</dbReference>
<dbReference type="PANTHER" id="PTHR45586:SF1">
    <property type="entry name" value="LIPOPOLYSACCHARIDE ASSEMBLY PROTEIN B"/>
    <property type="match status" value="1"/>
</dbReference>
<evidence type="ECO:0000256" key="4">
    <source>
        <dbReference type="HAMAP-Rule" id="MF_00994"/>
    </source>
</evidence>
<keyword evidence="4" id="KW-1003">Cell membrane</keyword>
<dbReference type="HAMAP" id="MF_00994">
    <property type="entry name" value="LPS_assembly_LapB"/>
    <property type="match status" value="1"/>
</dbReference>
<keyword evidence="3 4" id="KW-0802">TPR repeat</keyword>
<feature type="domain" description="LapB rubredoxin metal binding" evidence="6">
    <location>
        <begin position="355"/>
        <end position="382"/>
    </location>
</feature>
<dbReference type="PROSITE" id="PS50005">
    <property type="entry name" value="TPR"/>
    <property type="match status" value="1"/>
</dbReference>
<dbReference type="NCBIfam" id="NF008757">
    <property type="entry name" value="PRK11788.1-5"/>
    <property type="match status" value="1"/>
</dbReference>
<dbReference type="Gene3D" id="1.25.40.10">
    <property type="entry name" value="Tetratricopeptide repeat domain"/>
    <property type="match status" value="2"/>
</dbReference>
<evidence type="ECO:0000256" key="5">
    <source>
        <dbReference type="PROSITE-ProRule" id="PRU00339"/>
    </source>
</evidence>
<sequence>MNPLLFLLLPLAAAAGWFAAVHSLRRRVTRRQPVGFSSDYFRGLNYLLNEQPDKAIEVFVKMLEVDPDTVEMHLALGNLFRQRGEVDRAIRIHQNLVARNNLDSEQRSMALLELAQDYMRAGLLDRAESLFLELVELNEHPVAGLRHLLVIYQQEKDWERAISIARRLESATGEPMNAEIAQFYCELAESAWNRARRGEAGELAEQALRTDPKGVRGSLIVGRIAAAEGRWREAIEALTGVESQDPDFLPETLPLLKQCYGHTGSRSELIAFLHHCLTSHGGISVMLSLADLLSQEHGDEEAAEFIIEQLRQRPSVRGLDRLIQLHLAHTEGAAQESLTILKDLTTKLLENEPVYRCRSCGFSGRSLHWQCPSCKQWNTVKPIHGVVGE</sequence>
<dbReference type="EMBL" id="QPJY01000004">
    <property type="protein sequence ID" value="RCX30648.1"/>
    <property type="molecule type" value="Genomic_DNA"/>
</dbReference>
<comment type="subcellular location">
    <subcellularLocation>
        <location evidence="4">Cell inner membrane</location>
        <topology evidence="4">Single-pass membrane protein</topology>
        <orientation evidence="4">Cytoplasmic side</orientation>
    </subcellularLocation>
</comment>
<feature type="binding site" evidence="4">
    <location>
        <position position="371"/>
    </location>
    <ligand>
        <name>Fe cation</name>
        <dbReference type="ChEBI" id="CHEBI:24875"/>
    </ligand>
</feature>
<dbReference type="InterPro" id="IPR030865">
    <property type="entry name" value="LapB"/>
</dbReference>
<keyword evidence="8" id="KW-1185">Reference proteome</keyword>
<proteinExistence type="inferred from homology"/>
<evidence type="ECO:0000259" key="6">
    <source>
        <dbReference type="Pfam" id="PF18073"/>
    </source>
</evidence>
<dbReference type="AlphaFoldDB" id="A0A369CBR2"/>
<dbReference type="InterPro" id="IPR019734">
    <property type="entry name" value="TPR_rpt"/>
</dbReference>
<dbReference type="InterPro" id="IPR011990">
    <property type="entry name" value="TPR-like_helical_dom_sf"/>
</dbReference>
<dbReference type="InterPro" id="IPR051012">
    <property type="entry name" value="CellSynth/LPSAsmb/PSIAsmb"/>
</dbReference>
<dbReference type="SUPFAM" id="SSF48452">
    <property type="entry name" value="TPR-like"/>
    <property type="match status" value="2"/>
</dbReference>
<dbReference type="Pfam" id="PF14559">
    <property type="entry name" value="TPR_19"/>
    <property type="match status" value="1"/>
</dbReference>
<name>A0A369CBR2_9GAMM</name>
<evidence type="ECO:0000256" key="3">
    <source>
        <dbReference type="ARBA" id="ARBA00022803"/>
    </source>
</evidence>
<evidence type="ECO:0000313" key="8">
    <source>
        <dbReference type="Proteomes" id="UP000252707"/>
    </source>
</evidence>
<comment type="function">
    <text evidence="4">Modulates cellular lipopolysaccharide (LPS) levels by regulating LpxC, which is involved in lipid A biosynthesis. May act by modulating the proteolytic activity of FtsH towards LpxC. May also coordinate assembly of proteins involved in LPS synthesis at the plasma membrane.</text>
</comment>
<evidence type="ECO:0000313" key="7">
    <source>
        <dbReference type="EMBL" id="RCX30648.1"/>
    </source>
</evidence>
<keyword evidence="1 4" id="KW-0479">Metal-binding</keyword>
<keyword evidence="4" id="KW-1133">Transmembrane helix</keyword>
<dbReference type="GO" id="GO:0009898">
    <property type="term" value="C:cytoplasmic side of plasma membrane"/>
    <property type="evidence" value="ECO:0007669"/>
    <property type="project" value="UniProtKB-UniRule"/>
</dbReference>
<dbReference type="OrthoDB" id="507476at2"/>
<evidence type="ECO:0000256" key="1">
    <source>
        <dbReference type="ARBA" id="ARBA00022723"/>
    </source>
</evidence>